<name>A0A3S2PGM2_ORYJA</name>
<dbReference type="OrthoDB" id="8965174at2759"/>
<evidence type="ECO:0000259" key="2">
    <source>
        <dbReference type="PROSITE" id="PS50024"/>
    </source>
</evidence>
<gene>
    <name evidence="3" type="ORF">OJAV_G00182150</name>
</gene>
<accession>A0A3S2PGM2</accession>
<organism evidence="3 4">
    <name type="scientific">Oryzias javanicus</name>
    <name type="common">Javanese ricefish</name>
    <name type="synonym">Aplocheilus javanicus</name>
    <dbReference type="NCBI Taxonomy" id="123683"/>
    <lineage>
        <taxon>Eukaryota</taxon>
        <taxon>Metazoa</taxon>
        <taxon>Chordata</taxon>
        <taxon>Craniata</taxon>
        <taxon>Vertebrata</taxon>
        <taxon>Euteleostomi</taxon>
        <taxon>Actinopterygii</taxon>
        <taxon>Neopterygii</taxon>
        <taxon>Teleostei</taxon>
        <taxon>Neoteleostei</taxon>
        <taxon>Acanthomorphata</taxon>
        <taxon>Ovalentaria</taxon>
        <taxon>Atherinomorphae</taxon>
        <taxon>Beloniformes</taxon>
        <taxon>Adrianichthyidae</taxon>
        <taxon>Oryziinae</taxon>
        <taxon>Oryzias</taxon>
    </lineage>
</organism>
<feature type="region of interest" description="Disordered" evidence="1">
    <location>
        <begin position="62"/>
        <end position="81"/>
    </location>
</feature>
<reference evidence="3 4" key="1">
    <citation type="submission" date="2018-11" db="EMBL/GenBank/DDBJ databases">
        <authorList>
            <person name="Lopez-Roques C."/>
            <person name="Donnadieu C."/>
            <person name="Bouchez O."/>
            <person name="Klopp C."/>
            <person name="Cabau C."/>
            <person name="Zahm M."/>
        </authorList>
    </citation>
    <scope>NUCLEOTIDE SEQUENCE [LARGE SCALE GENOMIC DNA]</scope>
    <source>
        <strain evidence="3">RS831</strain>
        <tissue evidence="3">Whole body</tissue>
    </source>
</reference>
<feature type="domain" description="SEA" evidence="2">
    <location>
        <begin position="98"/>
        <end position="222"/>
    </location>
</feature>
<evidence type="ECO:0000313" key="4">
    <source>
        <dbReference type="Proteomes" id="UP000283210"/>
    </source>
</evidence>
<proteinExistence type="predicted"/>
<sequence length="333" mass="36464">MDLSFNSTSVPTNLQVATVLMNAALKITAFDIEKDFLTVDGESFLAQIAATTVEAAASTTIATQRGGSVEPSTEELRTTTSPNLPTLTKLLYLSSPVTAATTTSEVTTVIEETFDENLKDKTSPMFIALEKRVVATFEIIYRAKFGALFFRCFIIEFRSSAVRARANFTQAVVGVEFKSNLTSTQVPTSKDVEAALIQAANSSVSYNVSLQIDSIKVIAFTQRAFLIKTTLEPYYQRAFTSFLTITVTSFRNGSIYNTMDLRFVSTSVPSDFEVASVLMEAAPNITAFNIDMNSITVDGTEFSKGVSQKISLITVFCMVLASWLLSSQQWHLC</sequence>
<dbReference type="SUPFAM" id="SSF82671">
    <property type="entry name" value="SEA domain"/>
    <property type="match status" value="1"/>
</dbReference>
<keyword evidence="4" id="KW-1185">Reference proteome</keyword>
<protein>
    <recommendedName>
        <fullName evidence="2">SEA domain-containing protein</fullName>
    </recommendedName>
</protein>
<dbReference type="AlphaFoldDB" id="A0A3S2PGM2"/>
<reference evidence="3 4" key="2">
    <citation type="submission" date="2019-01" db="EMBL/GenBank/DDBJ databases">
        <title>A chromosome length genome reference of the Java medaka (oryzias javanicus).</title>
        <authorList>
            <person name="Herpin A."/>
            <person name="Takehana Y."/>
            <person name="Naruse K."/>
            <person name="Ansai S."/>
            <person name="Kawaguchi M."/>
        </authorList>
    </citation>
    <scope>NUCLEOTIDE SEQUENCE [LARGE SCALE GENOMIC DNA]</scope>
    <source>
        <strain evidence="3">RS831</strain>
        <tissue evidence="3">Whole body</tissue>
    </source>
</reference>
<dbReference type="PROSITE" id="PS50024">
    <property type="entry name" value="SEA"/>
    <property type="match status" value="1"/>
</dbReference>
<evidence type="ECO:0000313" key="3">
    <source>
        <dbReference type="EMBL" id="RVE60559.1"/>
    </source>
</evidence>
<dbReference type="InterPro" id="IPR000082">
    <property type="entry name" value="SEA_dom"/>
</dbReference>
<evidence type="ECO:0000256" key="1">
    <source>
        <dbReference type="SAM" id="MobiDB-lite"/>
    </source>
</evidence>
<dbReference type="EMBL" id="CM012454">
    <property type="protein sequence ID" value="RVE60559.1"/>
    <property type="molecule type" value="Genomic_DNA"/>
</dbReference>
<dbReference type="Proteomes" id="UP000283210">
    <property type="component" value="Chromosome 18"/>
</dbReference>
<dbReference type="Gene3D" id="3.30.70.960">
    <property type="entry name" value="SEA domain"/>
    <property type="match status" value="1"/>
</dbReference>
<dbReference type="InterPro" id="IPR036364">
    <property type="entry name" value="SEA_dom_sf"/>
</dbReference>
<dbReference type="Pfam" id="PF01390">
    <property type="entry name" value="SEA"/>
    <property type="match status" value="1"/>
</dbReference>